<sequence length="137" mass="15798">LIIRKGIFVFLIFFVKYVFFRAYEDCEYSVRVSIFGRLIKDYPFVVNVSCHHCPKWQFGSQGIADEQLNQPVKICQDAKGLIYILDTGNNRRCSTVGMALLNHNGDIVTLNWKTKELYKCGRGGELLQVFFLLFSSD</sequence>
<dbReference type="AlphaFoldDB" id="A0A183DJ88"/>
<proteinExistence type="predicted"/>
<dbReference type="Pfam" id="PF01436">
    <property type="entry name" value="NHL"/>
    <property type="match status" value="1"/>
</dbReference>
<dbReference type="WBParaSite" id="GPUH_0000878901-mRNA-1">
    <property type="protein sequence ID" value="GPUH_0000878901-mRNA-1"/>
    <property type="gene ID" value="GPUH_0000878901"/>
</dbReference>
<dbReference type="Gene3D" id="2.120.10.30">
    <property type="entry name" value="TolB, C-terminal domain"/>
    <property type="match status" value="1"/>
</dbReference>
<protein>
    <submittedName>
        <fullName evidence="2">Uncharacterized protein</fullName>
    </submittedName>
</protein>
<evidence type="ECO:0000256" key="1">
    <source>
        <dbReference type="ARBA" id="ARBA00022737"/>
    </source>
</evidence>
<evidence type="ECO:0000313" key="2">
    <source>
        <dbReference type="WBParaSite" id="GPUH_0000878901-mRNA-1"/>
    </source>
</evidence>
<dbReference type="InterPro" id="IPR001258">
    <property type="entry name" value="NHL_repeat"/>
</dbReference>
<dbReference type="InterPro" id="IPR011042">
    <property type="entry name" value="6-blade_b-propeller_TolB-like"/>
</dbReference>
<reference evidence="2" key="1">
    <citation type="submission" date="2016-06" db="UniProtKB">
        <authorList>
            <consortium name="WormBaseParasite"/>
        </authorList>
    </citation>
    <scope>IDENTIFICATION</scope>
</reference>
<organism evidence="2">
    <name type="scientific">Gongylonema pulchrum</name>
    <dbReference type="NCBI Taxonomy" id="637853"/>
    <lineage>
        <taxon>Eukaryota</taxon>
        <taxon>Metazoa</taxon>
        <taxon>Ecdysozoa</taxon>
        <taxon>Nematoda</taxon>
        <taxon>Chromadorea</taxon>
        <taxon>Rhabditida</taxon>
        <taxon>Spirurina</taxon>
        <taxon>Spiruromorpha</taxon>
        <taxon>Spiruroidea</taxon>
        <taxon>Gongylonematidae</taxon>
        <taxon>Gongylonema</taxon>
    </lineage>
</organism>
<accession>A0A183DJ88</accession>
<keyword evidence="1" id="KW-0677">Repeat</keyword>
<name>A0A183DJ88_9BILA</name>